<dbReference type="Gramene" id="TKW37081">
    <property type="protein sequence ID" value="TKW37081"/>
    <property type="gene ID" value="SEVIR_1G025100v2"/>
</dbReference>
<proteinExistence type="predicted"/>
<sequence>MSRGRRRITWKVIREIAKCNDMGFAKKAGCEAVCWSTCLLAGDRTRWSLQKLLPSCLPEIARTEELLAGERRWPRPVASSEPVIGGQWITPWAEPWD</sequence>
<dbReference type="EMBL" id="CM016552">
    <property type="protein sequence ID" value="TKW37081.1"/>
    <property type="molecule type" value="Genomic_DNA"/>
</dbReference>
<accession>A0A4U6W3Y2</accession>
<reference evidence="1" key="1">
    <citation type="submission" date="2019-03" db="EMBL/GenBank/DDBJ databases">
        <title>WGS assembly of Setaria viridis.</title>
        <authorList>
            <person name="Huang P."/>
            <person name="Jenkins J."/>
            <person name="Grimwood J."/>
            <person name="Barry K."/>
            <person name="Healey A."/>
            <person name="Mamidi S."/>
            <person name="Sreedasyam A."/>
            <person name="Shu S."/>
            <person name="Feldman M."/>
            <person name="Wu J."/>
            <person name="Yu Y."/>
            <person name="Chen C."/>
            <person name="Johnson J."/>
            <person name="Rokhsar D."/>
            <person name="Baxter I."/>
            <person name="Schmutz J."/>
            <person name="Brutnell T."/>
            <person name="Kellogg E."/>
        </authorList>
    </citation>
    <scope>NUCLEOTIDE SEQUENCE [LARGE SCALE GENOMIC DNA]</scope>
</reference>
<gene>
    <name evidence="1" type="ORF">SEVIR_1G025100v2</name>
</gene>
<dbReference type="Proteomes" id="UP000298652">
    <property type="component" value="Chromosome 1"/>
</dbReference>
<evidence type="ECO:0000313" key="1">
    <source>
        <dbReference type="EMBL" id="TKW37081.1"/>
    </source>
</evidence>
<keyword evidence="2" id="KW-1185">Reference proteome</keyword>
<protein>
    <submittedName>
        <fullName evidence="1">Uncharacterized protein</fullName>
    </submittedName>
</protein>
<name>A0A4U6W3Y2_SETVI</name>
<dbReference type="AlphaFoldDB" id="A0A4U6W3Y2"/>
<organism evidence="1 2">
    <name type="scientific">Setaria viridis</name>
    <name type="common">Green bristlegrass</name>
    <name type="synonym">Setaria italica subsp. viridis</name>
    <dbReference type="NCBI Taxonomy" id="4556"/>
    <lineage>
        <taxon>Eukaryota</taxon>
        <taxon>Viridiplantae</taxon>
        <taxon>Streptophyta</taxon>
        <taxon>Embryophyta</taxon>
        <taxon>Tracheophyta</taxon>
        <taxon>Spermatophyta</taxon>
        <taxon>Magnoliopsida</taxon>
        <taxon>Liliopsida</taxon>
        <taxon>Poales</taxon>
        <taxon>Poaceae</taxon>
        <taxon>PACMAD clade</taxon>
        <taxon>Panicoideae</taxon>
        <taxon>Panicodae</taxon>
        <taxon>Paniceae</taxon>
        <taxon>Cenchrinae</taxon>
        <taxon>Setaria</taxon>
    </lineage>
</organism>
<evidence type="ECO:0000313" key="2">
    <source>
        <dbReference type="Proteomes" id="UP000298652"/>
    </source>
</evidence>